<evidence type="ECO:0000256" key="1">
    <source>
        <dbReference type="ARBA" id="ARBA00004127"/>
    </source>
</evidence>
<keyword evidence="3" id="KW-0813">Transport</keyword>
<dbReference type="HOGENOM" id="CLU_000604_1_9_1"/>
<dbReference type="SUPFAM" id="SSF52540">
    <property type="entry name" value="P-loop containing nucleoside triphosphate hydrolases"/>
    <property type="match status" value="1"/>
</dbReference>
<proteinExistence type="inferred from homology"/>
<evidence type="ECO:0000313" key="11">
    <source>
        <dbReference type="EMBL" id="EGT34417.1"/>
    </source>
</evidence>
<accession>G0PLA5</accession>
<dbReference type="InterPro" id="IPR003593">
    <property type="entry name" value="AAA+_ATPase"/>
</dbReference>
<dbReference type="GO" id="GO:0005524">
    <property type="term" value="F:ATP binding"/>
    <property type="evidence" value="ECO:0007669"/>
    <property type="project" value="UniProtKB-KW"/>
</dbReference>
<name>G0PLA5_CAEBE</name>
<dbReference type="PANTHER" id="PTHR24223">
    <property type="entry name" value="ATP-BINDING CASSETTE SUB-FAMILY C"/>
    <property type="match status" value="1"/>
</dbReference>
<evidence type="ECO:0000256" key="7">
    <source>
        <dbReference type="ARBA" id="ARBA00022840"/>
    </source>
</evidence>
<evidence type="ECO:0000256" key="3">
    <source>
        <dbReference type="ARBA" id="ARBA00022448"/>
    </source>
</evidence>
<dbReference type="OMA" id="TAMICIS"/>
<keyword evidence="6" id="KW-0547">Nucleotide-binding</keyword>
<keyword evidence="9" id="KW-0472">Membrane</keyword>
<evidence type="ECO:0000259" key="10">
    <source>
        <dbReference type="PROSITE" id="PS50893"/>
    </source>
</evidence>
<dbReference type="FunFam" id="3.40.50.300:FF:000074">
    <property type="entry name" value="Multidrug resistance-associated protein 5 isoform 1"/>
    <property type="match status" value="1"/>
</dbReference>
<dbReference type="SMART" id="SM00382">
    <property type="entry name" value="AAA"/>
    <property type="match status" value="1"/>
</dbReference>
<keyword evidence="5" id="KW-0677">Repeat</keyword>
<comment type="subcellular location">
    <subcellularLocation>
        <location evidence="1">Endomembrane system</location>
        <topology evidence="1">Multi-pass membrane protein</topology>
    </subcellularLocation>
</comment>
<feature type="domain" description="ABC transporter" evidence="10">
    <location>
        <begin position="16"/>
        <end position="250"/>
    </location>
</feature>
<dbReference type="InterPro" id="IPR050173">
    <property type="entry name" value="ABC_transporter_C-like"/>
</dbReference>
<evidence type="ECO:0000313" key="12">
    <source>
        <dbReference type="Proteomes" id="UP000008068"/>
    </source>
</evidence>
<dbReference type="GO" id="GO:0016887">
    <property type="term" value="F:ATP hydrolysis activity"/>
    <property type="evidence" value="ECO:0007669"/>
    <property type="project" value="InterPro"/>
</dbReference>
<dbReference type="InterPro" id="IPR003439">
    <property type="entry name" value="ABC_transporter-like_ATP-bd"/>
</dbReference>
<evidence type="ECO:0000256" key="6">
    <source>
        <dbReference type="ARBA" id="ARBA00022741"/>
    </source>
</evidence>
<keyword evidence="12" id="KW-1185">Reference proteome</keyword>
<dbReference type="GO" id="GO:0012505">
    <property type="term" value="C:endomembrane system"/>
    <property type="evidence" value="ECO:0007669"/>
    <property type="project" value="UniProtKB-SubCell"/>
</dbReference>
<sequence length="256" mass="28245">MDGYNLPPSWPIGGAVNIEDYSCRYRDELDLVLKRISINILPGQKVGVCGRTGAGKSSLALALFRIVEAAEGHISIDQTITSHIGLHDLREKLTIIPQENVLFANTLRFNIDPKGDFSDQQLWTALENSNLKAHVETLPQKLESPVAEGGENFSVGQRQLLCLTRALLRKSKVLVLDEATAGIDNRTDAMVQATIREKFADSTIITIAHRLHTIMDYDRIIVMEAGKIVEDGIPAELLRNKNSKFYGLAKSAKIVG</sequence>
<dbReference type="eggNOG" id="KOG0054">
    <property type="taxonomic scope" value="Eukaryota"/>
</dbReference>
<dbReference type="Gene3D" id="3.40.50.300">
    <property type="entry name" value="P-loop containing nucleotide triphosphate hydrolases"/>
    <property type="match status" value="1"/>
</dbReference>
<evidence type="ECO:0000256" key="9">
    <source>
        <dbReference type="ARBA" id="ARBA00023136"/>
    </source>
</evidence>
<evidence type="ECO:0000256" key="8">
    <source>
        <dbReference type="ARBA" id="ARBA00022989"/>
    </source>
</evidence>
<dbReference type="InParanoid" id="G0PLA5"/>
<dbReference type="GO" id="GO:0042626">
    <property type="term" value="F:ATPase-coupled transmembrane transporter activity"/>
    <property type="evidence" value="ECO:0007669"/>
    <property type="project" value="TreeGrafter"/>
</dbReference>
<dbReference type="PROSITE" id="PS50893">
    <property type="entry name" value="ABC_TRANSPORTER_2"/>
    <property type="match status" value="1"/>
</dbReference>
<organism evidence="12">
    <name type="scientific">Caenorhabditis brenneri</name>
    <name type="common">Nematode worm</name>
    <dbReference type="NCBI Taxonomy" id="135651"/>
    <lineage>
        <taxon>Eukaryota</taxon>
        <taxon>Metazoa</taxon>
        <taxon>Ecdysozoa</taxon>
        <taxon>Nematoda</taxon>
        <taxon>Chromadorea</taxon>
        <taxon>Rhabditida</taxon>
        <taxon>Rhabditina</taxon>
        <taxon>Rhabditomorpha</taxon>
        <taxon>Rhabditoidea</taxon>
        <taxon>Rhabditidae</taxon>
        <taxon>Peloderinae</taxon>
        <taxon>Caenorhabditis</taxon>
    </lineage>
</organism>
<gene>
    <name evidence="11" type="primary">Cbn-mrp-3</name>
    <name evidence="11" type="ORF">CAEBREN_21164</name>
</gene>
<evidence type="ECO:0000256" key="4">
    <source>
        <dbReference type="ARBA" id="ARBA00022692"/>
    </source>
</evidence>
<dbReference type="InterPro" id="IPR027417">
    <property type="entry name" value="P-loop_NTPase"/>
</dbReference>
<dbReference type="Pfam" id="PF00005">
    <property type="entry name" value="ABC_tran"/>
    <property type="match status" value="1"/>
</dbReference>
<comment type="similarity">
    <text evidence="2">Belongs to the ABC transporter superfamily. ABCC family. Conjugate transporter (TC 3.A.1.208) subfamily.</text>
</comment>
<keyword evidence="4" id="KW-0812">Transmembrane</keyword>
<keyword evidence="8" id="KW-1133">Transmembrane helix</keyword>
<protein>
    <submittedName>
        <fullName evidence="11">CBN-MRP-3 protein</fullName>
    </submittedName>
</protein>
<dbReference type="CDD" id="cd03244">
    <property type="entry name" value="ABCC_MRP_domain2"/>
    <property type="match status" value="1"/>
</dbReference>
<reference evidence="12" key="1">
    <citation type="submission" date="2011-07" db="EMBL/GenBank/DDBJ databases">
        <authorList>
            <consortium name="Caenorhabditis brenneri Sequencing and Analysis Consortium"/>
            <person name="Wilson R.K."/>
        </authorList>
    </citation>
    <scope>NUCLEOTIDE SEQUENCE [LARGE SCALE GENOMIC DNA]</scope>
    <source>
        <strain evidence="12">PB2801</strain>
    </source>
</reference>
<keyword evidence="7" id="KW-0067">ATP-binding</keyword>
<evidence type="ECO:0000256" key="5">
    <source>
        <dbReference type="ARBA" id="ARBA00022737"/>
    </source>
</evidence>
<evidence type="ECO:0000256" key="2">
    <source>
        <dbReference type="ARBA" id="ARBA00009726"/>
    </source>
</evidence>
<dbReference type="GO" id="GO:0016020">
    <property type="term" value="C:membrane"/>
    <property type="evidence" value="ECO:0007669"/>
    <property type="project" value="TreeGrafter"/>
</dbReference>
<dbReference type="AlphaFoldDB" id="G0PLA5"/>
<dbReference type="EMBL" id="GL381044">
    <property type="protein sequence ID" value="EGT34417.1"/>
    <property type="molecule type" value="Genomic_DNA"/>
</dbReference>
<dbReference type="PANTHER" id="PTHR24223:SF358">
    <property type="entry name" value="ABC TRANSMEMBRANE TYPE-1 DOMAIN-CONTAINING PROTEIN"/>
    <property type="match status" value="1"/>
</dbReference>
<dbReference type="STRING" id="135651.G0PLA5"/>
<dbReference type="Proteomes" id="UP000008068">
    <property type="component" value="Unassembled WGS sequence"/>
</dbReference>
<dbReference type="OrthoDB" id="6500128at2759"/>